<evidence type="ECO:0000313" key="4">
    <source>
        <dbReference type="Proteomes" id="UP001341245"/>
    </source>
</evidence>
<accession>A0ABR0TAD0</accession>
<feature type="region of interest" description="Disordered" evidence="1">
    <location>
        <begin position="112"/>
        <end position="138"/>
    </location>
</feature>
<sequence length="138" mass="14931">MKSILIATVLTTLVAAVPPPPVNSDQPATGVDLATSQVAEKGPCYKQCRNHCLKVWSAAFLSPLLWPFVIAHCRRKCRNECLYENKGYDGINGVVDNGDDEDAVLDSASIIGTDGGQVTPEADEEKPEIQNLDMNMVD</sequence>
<proteinExistence type="predicted"/>
<reference evidence="3 4" key="1">
    <citation type="submission" date="2023-11" db="EMBL/GenBank/DDBJ databases">
        <title>Draft genome sequence and annotation of the polyextremotolerant black yeast-like fungus Aureobasidium pullulans NRRL 62042.</title>
        <authorList>
            <person name="Dielentheis-Frenken M.R.E."/>
            <person name="Wibberg D."/>
            <person name="Blank L.M."/>
            <person name="Tiso T."/>
        </authorList>
    </citation>
    <scope>NUCLEOTIDE SEQUENCE [LARGE SCALE GENOMIC DNA]</scope>
    <source>
        <strain evidence="3 4">NRRL 62042</strain>
    </source>
</reference>
<evidence type="ECO:0000313" key="3">
    <source>
        <dbReference type="EMBL" id="KAK6001349.1"/>
    </source>
</evidence>
<organism evidence="3 4">
    <name type="scientific">Aureobasidium pullulans</name>
    <name type="common">Black yeast</name>
    <name type="synonym">Pullularia pullulans</name>
    <dbReference type="NCBI Taxonomy" id="5580"/>
    <lineage>
        <taxon>Eukaryota</taxon>
        <taxon>Fungi</taxon>
        <taxon>Dikarya</taxon>
        <taxon>Ascomycota</taxon>
        <taxon>Pezizomycotina</taxon>
        <taxon>Dothideomycetes</taxon>
        <taxon>Dothideomycetidae</taxon>
        <taxon>Dothideales</taxon>
        <taxon>Saccotheciaceae</taxon>
        <taxon>Aureobasidium</taxon>
    </lineage>
</organism>
<name>A0ABR0TAD0_AURPU</name>
<dbReference type="EMBL" id="JASGXD010000014">
    <property type="protein sequence ID" value="KAK6001349.1"/>
    <property type="molecule type" value="Genomic_DNA"/>
</dbReference>
<evidence type="ECO:0000256" key="1">
    <source>
        <dbReference type="SAM" id="MobiDB-lite"/>
    </source>
</evidence>
<feature type="signal peptide" evidence="2">
    <location>
        <begin position="1"/>
        <end position="16"/>
    </location>
</feature>
<evidence type="ECO:0000256" key="2">
    <source>
        <dbReference type="SAM" id="SignalP"/>
    </source>
</evidence>
<protein>
    <submittedName>
        <fullName evidence="3">Uncharacterized protein</fullName>
    </submittedName>
</protein>
<dbReference type="Proteomes" id="UP001341245">
    <property type="component" value="Unassembled WGS sequence"/>
</dbReference>
<keyword evidence="2" id="KW-0732">Signal</keyword>
<gene>
    <name evidence="3" type="ORF">QM012_002680</name>
</gene>
<keyword evidence="4" id="KW-1185">Reference proteome</keyword>
<comment type="caution">
    <text evidence="3">The sequence shown here is derived from an EMBL/GenBank/DDBJ whole genome shotgun (WGS) entry which is preliminary data.</text>
</comment>
<feature type="chain" id="PRO_5046222916" evidence="2">
    <location>
        <begin position="17"/>
        <end position="138"/>
    </location>
</feature>